<reference evidence="1 2" key="1">
    <citation type="submission" date="2020-08" db="EMBL/GenBank/DDBJ databases">
        <title>Genome sequence of Erysipelothrix inopinata DSM 15511T.</title>
        <authorList>
            <person name="Hyun D.-W."/>
            <person name="Bae J.-W."/>
        </authorList>
    </citation>
    <scope>NUCLEOTIDE SEQUENCE [LARGE SCALE GENOMIC DNA]</scope>
    <source>
        <strain evidence="1 2">DSM 15511</strain>
    </source>
</reference>
<protein>
    <submittedName>
        <fullName evidence="1">Glutaredoxin</fullName>
    </submittedName>
</protein>
<keyword evidence="2" id="KW-1185">Reference proteome</keyword>
<accession>A0A7G9RZB3</accession>
<dbReference type="EMBL" id="CP060715">
    <property type="protein sequence ID" value="QNN60938.1"/>
    <property type="molecule type" value="Genomic_DNA"/>
</dbReference>
<evidence type="ECO:0000313" key="2">
    <source>
        <dbReference type="Proteomes" id="UP000515928"/>
    </source>
</evidence>
<gene>
    <name evidence="1" type="ORF">H9L01_00755</name>
</gene>
<sequence length="84" mass="9695">MSKVIMLTQDKCPKCTALKSYLEMGLRNKYQEDIEVIHRQEDPERFMELVQKHSIMATPVLISENEVLVDTAPSKVSVFLEKNV</sequence>
<dbReference type="Proteomes" id="UP000515928">
    <property type="component" value="Chromosome"/>
</dbReference>
<dbReference type="AlphaFoldDB" id="A0A7G9RZB3"/>
<evidence type="ECO:0000313" key="1">
    <source>
        <dbReference type="EMBL" id="QNN60938.1"/>
    </source>
</evidence>
<organism evidence="1 2">
    <name type="scientific">Erysipelothrix inopinata</name>
    <dbReference type="NCBI Taxonomy" id="225084"/>
    <lineage>
        <taxon>Bacteria</taxon>
        <taxon>Bacillati</taxon>
        <taxon>Bacillota</taxon>
        <taxon>Erysipelotrichia</taxon>
        <taxon>Erysipelotrichales</taxon>
        <taxon>Erysipelotrichaceae</taxon>
        <taxon>Erysipelothrix</taxon>
    </lineage>
</organism>
<name>A0A7G9RZB3_9FIRM</name>
<dbReference type="KEGG" id="eio:H9L01_00755"/>
<dbReference type="SUPFAM" id="SSF52833">
    <property type="entry name" value="Thioredoxin-like"/>
    <property type="match status" value="1"/>
</dbReference>
<dbReference type="RefSeq" id="WP_187534058.1">
    <property type="nucleotide sequence ID" value="NZ_CBCSHU010000009.1"/>
</dbReference>
<proteinExistence type="predicted"/>
<dbReference type="InterPro" id="IPR036249">
    <property type="entry name" value="Thioredoxin-like_sf"/>
</dbReference>
<dbReference type="Gene3D" id="3.40.30.10">
    <property type="entry name" value="Glutaredoxin"/>
    <property type="match status" value="1"/>
</dbReference>